<comment type="subcellular location">
    <subcellularLocation>
        <location evidence="1">Cytoplasm</location>
    </subcellularLocation>
</comment>
<dbReference type="InterPro" id="IPR023394">
    <property type="entry name" value="Sec7_C_sf"/>
</dbReference>
<dbReference type="HOGENOM" id="CLU_964824_0_0_1"/>
<dbReference type="Ensembl" id="ENSCSAVT00000017957.1">
    <property type="protein sequence ID" value="ENSCSAVP00000017763.1"/>
    <property type="gene ID" value="ENSCSAVG00000010455.1"/>
</dbReference>
<feature type="domain" description="SEC7" evidence="7">
    <location>
        <begin position="1"/>
        <end position="114"/>
    </location>
</feature>
<protein>
    <recommendedName>
        <fullName evidence="7">SEC7 domain-containing protein</fullName>
    </recommendedName>
</protein>
<dbReference type="Pfam" id="PF16453">
    <property type="entry name" value="IQ_SEC7_PH"/>
    <property type="match status" value="1"/>
</dbReference>
<comment type="similarity">
    <text evidence="2">Belongs to the BRAG family.</text>
</comment>
<dbReference type="AlphaFoldDB" id="H2ZJJ7"/>
<keyword evidence="9" id="KW-1185">Reference proteome</keyword>
<dbReference type="FunFam" id="1.10.1000.11:FF:000009">
    <property type="entry name" value="IQ motif and SEC7 domain-containing protein"/>
    <property type="match status" value="1"/>
</dbReference>
<dbReference type="OMA" id="FNVATHA"/>
<dbReference type="CDD" id="cd13318">
    <property type="entry name" value="PH_IQSEC"/>
    <property type="match status" value="1"/>
</dbReference>
<evidence type="ECO:0000256" key="3">
    <source>
        <dbReference type="ARBA" id="ARBA00022490"/>
    </source>
</evidence>
<evidence type="ECO:0000256" key="2">
    <source>
        <dbReference type="ARBA" id="ARBA00006248"/>
    </source>
</evidence>
<dbReference type="InterPro" id="IPR035999">
    <property type="entry name" value="Sec7_dom_sf"/>
</dbReference>
<evidence type="ECO:0000313" key="8">
    <source>
        <dbReference type="Ensembl" id="ENSCSAVP00000017763.1"/>
    </source>
</evidence>
<dbReference type="eggNOG" id="KOG0931">
    <property type="taxonomic scope" value="Eukaryota"/>
</dbReference>
<dbReference type="GO" id="GO:0032012">
    <property type="term" value="P:regulation of ARF protein signal transduction"/>
    <property type="evidence" value="ECO:0007669"/>
    <property type="project" value="InterPro"/>
</dbReference>
<dbReference type="SUPFAM" id="SSF48425">
    <property type="entry name" value="Sec7 domain"/>
    <property type="match status" value="1"/>
</dbReference>
<dbReference type="CDD" id="cd00171">
    <property type="entry name" value="Sec7"/>
    <property type="match status" value="1"/>
</dbReference>
<dbReference type="InParanoid" id="H2ZJJ7"/>
<evidence type="ECO:0000259" key="7">
    <source>
        <dbReference type="PROSITE" id="PS50190"/>
    </source>
</evidence>
<dbReference type="PANTHER" id="PTHR10663">
    <property type="entry name" value="GUANYL-NUCLEOTIDE EXCHANGE FACTOR"/>
    <property type="match status" value="1"/>
</dbReference>
<evidence type="ECO:0000256" key="5">
    <source>
        <dbReference type="ARBA" id="ARBA00023054"/>
    </source>
</evidence>
<name>H2ZJJ7_CIOSA</name>
<dbReference type="Proteomes" id="UP000007875">
    <property type="component" value="Unassembled WGS sequence"/>
</dbReference>
<keyword evidence="4" id="KW-0597">Phosphoprotein</keyword>
<dbReference type="InterPro" id="IPR033742">
    <property type="entry name" value="IQSEC_PH"/>
</dbReference>
<sequence>MDFSDLELDEALRLFQSQIKVQGEAQKVERLIEAFSQRFCTCNPKLIESLQNLDSIFILAFAIIMLNTDLHSPNMKHEKRMTEADFIKNLRGIDNGEDLSEVLLKNVYSRIRDNELTTLDDHVTQVLHVENSIVGKKPVLSVAHRRLVCYCRLFQVTDPAKPQKMGLHQREVFLFNDMLLITKILSKKKVGTTYSFKTSFSLHEMSFLVFETMYYPHGIRLINSIDNKVLITFNAPNESDRNKFVTDLRECIAEVQKMEGLRIGAELERAHTASPPQSRSGSMLLIDSK</sequence>
<evidence type="ECO:0000313" key="9">
    <source>
        <dbReference type="Proteomes" id="UP000007875"/>
    </source>
</evidence>
<dbReference type="PROSITE" id="PS50190">
    <property type="entry name" value="SEC7"/>
    <property type="match status" value="1"/>
</dbReference>
<dbReference type="GO" id="GO:0005737">
    <property type="term" value="C:cytoplasm"/>
    <property type="evidence" value="ECO:0007669"/>
    <property type="project" value="UniProtKB-SubCell"/>
</dbReference>
<dbReference type="SUPFAM" id="SSF50729">
    <property type="entry name" value="PH domain-like"/>
    <property type="match status" value="1"/>
</dbReference>
<dbReference type="InterPro" id="IPR000904">
    <property type="entry name" value="Sec7_dom"/>
</dbReference>
<organism evidence="8 9">
    <name type="scientific">Ciona savignyi</name>
    <name type="common">Pacific transparent sea squirt</name>
    <dbReference type="NCBI Taxonomy" id="51511"/>
    <lineage>
        <taxon>Eukaryota</taxon>
        <taxon>Metazoa</taxon>
        <taxon>Chordata</taxon>
        <taxon>Tunicata</taxon>
        <taxon>Ascidiacea</taxon>
        <taxon>Phlebobranchia</taxon>
        <taxon>Cionidae</taxon>
        <taxon>Ciona</taxon>
    </lineage>
</organism>
<dbReference type="Gene3D" id="1.10.1000.11">
    <property type="entry name" value="Arf Nucleotide-binding Site Opener,domain 2"/>
    <property type="match status" value="1"/>
</dbReference>
<dbReference type="Pfam" id="PF01369">
    <property type="entry name" value="Sec7"/>
    <property type="match status" value="1"/>
</dbReference>
<dbReference type="GO" id="GO:0030036">
    <property type="term" value="P:actin cytoskeleton organization"/>
    <property type="evidence" value="ECO:0007669"/>
    <property type="project" value="TreeGrafter"/>
</dbReference>
<dbReference type="InterPro" id="IPR001849">
    <property type="entry name" value="PH_domain"/>
</dbReference>
<feature type="region of interest" description="Disordered" evidence="6">
    <location>
        <begin position="268"/>
        <end position="289"/>
    </location>
</feature>
<evidence type="ECO:0000256" key="4">
    <source>
        <dbReference type="ARBA" id="ARBA00022553"/>
    </source>
</evidence>
<proteinExistence type="inferred from homology"/>
<dbReference type="PANTHER" id="PTHR10663:SF342">
    <property type="entry name" value="FI21420P1"/>
    <property type="match status" value="1"/>
</dbReference>
<keyword evidence="3" id="KW-0963">Cytoplasm</keyword>
<reference evidence="9" key="1">
    <citation type="submission" date="2003-08" db="EMBL/GenBank/DDBJ databases">
        <authorList>
            <person name="Birren B."/>
            <person name="Nusbaum C."/>
            <person name="Abebe A."/>
            <person name="Abouelleil A."/>
            <person name="Adekoya E."/>
            <person name="Ait-zahra M."/>
            <person name="Allen N."/>
            <person name="Allen T."/>
            <person name="An P."/>
            <person name="Anderson M."/>
            <person name="Anderson S."/>
            <person name="Arachchi H."/>
            <person name="Armbruster J."/>
            <person name="Bachantsang P."/>
            <person name="Baldwin J."/>
            <person name="Barry A."/>
            <person name="Bayul T."/>
            <person name="Blitshsteyn B."/>
            <person name="Bloom T."/>
            <person name="Blye J."/>
            <person name="Boguslavskiy L."/>
            <person name="Borowsky M."/>
            <person name="Boukhgalter B."/>
            <person name="Brunache A."/>
            <person name="Butler J."/>
            <person name="Calixte N."/>
            <person name="Calvo S."/>
            <person name="Camarata J."/>
            <person name="Campo K."/>
            <person name="Chang J."/>
            <person name="Cheshatsang Y."/>
            <person name="Citroen M."/>
            <person name="Collymore A."/>
            <person name="Considine T."/>
            <person name="Cook A."/>
            <person name="Cooke P."/>
            <person name="Corum B."/>
            <person name="Cuomo C."/>
            <person name="David R."/>
            <person name="Dawoe T."/>
            <person name="Degray S."/>
            <person name="Dodge S."/>
            <person name="Dooley K."/>
            <person name="Dorje P."/>
            <person name="Dorjee K."/>
            <person name="Dorris L."/>
            <person name="Duffey N."/>
            <person name="Dupes A."/>
            <person name="Elkins T."/>
            <person name="Engels R."/>
            <person name="Erickson J."/>
            <person name="Farina A."/>
            <person name="Faro S."/>
            <person name="Ferreira P."/>
            <person name="Fischer H."/>
            <person name="Fitzgerald M."/>
            <person name="Foley K."/>
            <person name="Gage D."/>
            <person name="Galagan J."/>
            <person name="Gearin G."/>
            <person name="Gnerre S."/>
            <person name="Gnirke A."/>
            <person name="Goyette A."/>
            <person name="Graham J."/>
            <person name="Grandbois E."/>
            <person name="Gyaltsen K."/>
            <person name="Hafez N."/>
            <person name="Hagopian D."/>
            <person name="Hagos B."/>
            <person name="Hall J."/>
            <person name="Hatcher B."/>
            <person name="Heller A."/>
            <person name="Higgins H."/>
            <person name="Honan T."/>
            <person name="Horn A."/>
            <person name="Houde N."/>
            <person name="Hughes L."/>
            <person name="Hulme W."/>
            <person name="Husby E."/>
            <person name="Iliev I."/>
            <person name="Jaffe D."/>
            <person name="Jones C."/>
            <person name="Kamal M."/>
            <person name="Kamat A."/>
            <person name="Kamvysselis M."/>
            <person name="Karlsson E."/>
            <person name="Kells C."/>
            <person name="Kieu A."/>
            <person name="Kisner P."/>
            <person name="Kodira C."/>
            <person name="Kulbokas E."/>
            <person name="Labutti K."/>
            <person name="Lama D."/>
            <person name="Landers T."/>
            <person name="Leger J."/>
            <person name="Levine S."/>
            <person name="Lewis D."/>
            <person name="Lewis T."/>
            <person name="Lindblad-toh K."/>
            <person name="Liu X."/>
            <person name="Lokyitsang T."/>
            <person name="Lokyitsang Y."/>
            <person name="Lucien O."/>
            <person name="Lui A."/>
            <person name="Ma L.J."/>
            <person name="Mabbitt R."/>
            <person name="Macdonald J."/>
            <person name="Maclean C."/>
            <person name="Major J."/>
            <person name="Manning J."/>
            <person name="Marabella R."/>
            <person name="Maru K."/>
            <person name="Matthews C."/>
            <person name="Mauceli E."/>
            <person name="Mccarthy M."/>
            <person name="Mcdonough S."/>
            <person name="Mcghee T."/>
            <person name="Meldrim J."/>
            <person name="Meneus L."/>
            <person name="Mesirov J."/>
            <person name="Mihalev A."/>
            <person name="Mihova T."/>
            <person name="Mikkelsen T."/>
            <person name="Mlenga V."/>
            <person name="Moru K."/>
            <person name="Mozes J."/>
            <person name="Mulrain L."/>
            <person name="Munson G."/>
            <person name="Naylor J."/>
            <person name="Newes C."/>
            <person name="Nguyen C."/>
            <person name="Nguyen N."/>
            <person name="Nguyen T."/>
            <person name="Nicol R."/>
            <person name="Nielsen C."/>
            <person name="Nizzari M."/>
            <person name="Norbu C."/>
            <person name="Norbu N."/>
            <person name="O'donnell P."/>
            <person name="Okoawo O."/>
            <person name="O'leary S."/>
            <person name="Omotosho B."/>
            <person name="O'neill K."/>
            <person name="Osman S."/>
            <person name="Parker S."/>
            <person name="Perrin D."/>
            <person name="Phunkhang P."/>
            <person name="Piqani B."/>
            <person name="Purcell S."/>
            <person name="Rachupka T."/>
            <person name="Ramasamy U."/>
            <person name="Rameau R."/>
            <person name="Ray V."/>
            <person name="Raymond C."/>
            <person name="Retta R."/>
            <person name="Richardson S."/>
            <person name="Rise C."/>
            <person name="Rodriguez J."/>
            <person name="Rogers J."/>
            <person name="Rogov P."/>
            <person name="Rutman M."/>
            <person name="Schupbach R."/>
            <person name="Seaman C."/>
            <person name="Settipalli S."/>
            <person name="Sharpe T."/>
            <person name="Sheridan J."/>
            <person name="Sherpa N."/>
            <person name="Shi J."/>
            <person name="Smirnov S."/>
            <person name="Smith C."/>
            <person name="Sougnez C."/>
            <person name="Spencer B."/>
            <person name="Stalker J."/>
            <person name="Stange-thomann N."/>
            <person name="Stavropoulos S."/>
            <person name="Stetson K."/>
            <person name="Stone C."/>
            <person name="Stone S."/>
            <person name="Stubbs M."/>
            <person name="Talamas J."/>
            <person name="Tchuinga P."/>
            <person name="Tenzing P."/>
            <person name="Tesfaye S."/>
            <person name="Theodore J."/>
            <person name="Thoulutsang Y."/>
            <person name="Topham K."/>
            <person name="Towey S."/>
            <person name="Tsamla T."/>
            <person name="Tsomo N."/>
            <person name="Vallee D."/>
            <person name="Vassiliev H."/>
            <person name="Venkataraman V."/>
            <person name="Vinson J."/>
            <person name="Vo A."/>
            <person name="Wade C."/>
            <person name="Wang S."/>
            <person name="Wangchuk T."/>
            <person name="Wangdi T."/>
            <person name="Whittaker C."/>
            <person name="Wilkinson J."/>
            <person name="Wu Y."/>
            <person name="Wyman D."/>
            <person name="Yadav S."/>
            <person name="Yang S."/>
            <person name="Yang X."/>
            <person name="Yeager S."/>
            <person name="Yee E."/>
            <person name="Young G."/>
            <person name="Zainoun J."/>
            <person name="Zembeck L."/>
            <person name="Zimmer A."/>
            <person name="Zody M."/>
            <person name="Lander E."/>
        </authorList>
    </citation>
    <scope>NUCLEOTIDE SEQUENCE [LARGE SCALE GENOMIC DNA]</scope>
</reference>
<reference evidence="8" key="3">
    <citation type="submission" date="2025-09" db="UniProtKB">
        <authorList>
            <consortium name="Ensembl"/>
        </authorList>
    </citation>
    <scope>IDENTIFICATION</scope>
</reference>
<dbReference type="SMART" id="SM00222">
    <property type="entry name" value="Sec7"/>
    <property type="match status" value="1"/>
</dbReference>
<dbReference type="Gene3D" id="2.30.29.30">
    <property type="entry name" value="Pleckstrin-homology domain (PH domain)/Phosphotyrosine-binding domain (PTB)"/>
    <property type="match status" value="1"/>
</dbReference>
<dbReference type="STRING" id="51511.ENSCSAVP00000017763"/>
<dbReference type="GO" id="GO:0005085">
    <property type="term" value="F:guanyl-nucleotide exchange factor activity"/>
    <property type="evidence" value="ECO:0007669"/>
    <property type="project" value="InterPro"/>
</dbReference>
<dbReference type="InterPro" id="IPR011993">
    <property type="entry name" value="PH-like_dom_sf"/>
</dbReference>
<dbReference type="GeneTree" id="ENSGT00940000170509"/>
<reference evidence="8" key="2">
    <citation type="submission" date="2025-08" db="UniProtKB">
        <authorList>
            <consortium name="Ensembl"/>
        </authorList>
    </citation>
    <scope>IDENTIFICATION</scope>
</reference>
<evidence type="ECO:0000256" key="6">
    <source>
        <dbReference type="SAM" id="MobiDB-lite"/>
    </source>
</evidence>
<dbReference type="SMART" id="SM00233">
    <property type="entry name" value="PH"/>
    <property type="match status" value="1"/>
</dbReference>
<accession>H2ZJJ7</accession>
<keyword evidence="5" id="KW-0175">Coiled coil</keyword>
<evidence type="ECO:0000256" key="1">
    <source>
        <dbReference type="ARBA" id="ARBA00004496"/>
    </source>
</evidence>